<protein>
    <recommendedName>
        <fullName evidence="3">indole-3-glycerol-phosphate synthase</fullName>
        <ecNumber evidence="3">4.1.1.48</ecNumber>
    </recommendedName>
</protein>
<dbReference type="CDD" id="cd00331">
    <property type="entry name" value="IGPS"/>
    <property type="match status" value="1"/>
</dbReference>
<dbReference type="OrthoDB" id="9804217at2"/>
<evidence type="ECO:0000256" key="1">
    <source>
        <dbReference type="ARBA" id="ARBA00001633"/>
    </source>
</evidence>
<comment type="caution">
    <text evidence="10">The sequence shown here is derived from an EMBL/GenBank/DDBJ whole genome shotgun (WGS) entry which is preliminary data.</text>
</comment>
<keyword evidence="11" id="KW-1185">Reference proteome</keyword>
<keyword evidence="5" id="KW-0210">Decarboxylase</keyword>
<dbReference type="InterPro" id="IPR013798">
    <property type="entry name" value="Indole-3-glycerol_P_synth_dom"/>
</dbReference>
<dbReference type="EC" id="4.1.1.48" evidence="3"/>
<dbReference type="RefSeq" id="WP_161821650.1">
    <property type="nucleotide sequence ID" value="NZ_LSRS01000003.1"/>
</dbReference>
<dbReference type="GO" id="GO:0004425">
    <property type="term" value="F:indole-3-glycerol-phosphate synthase activity"/>
    <property type="evidence" value="ECO:0007669"/>
    <property type="project" value="UniProtKB-EC"/>
</dbReference>
<feature type="domain" description="Indole-3-glycerol phosphate synthase" evidence="9">
    <location>
        <begin position="17"/>
        <end position="225"/>
    </location>
</feature>
<comment type="pathway">
    <text evidence="2">Amino-acid biosynthesis; L-tryptophan biosynthesis; L-tryptophan from chorismate: step 4/5.</text>
</comment>
<proteinExistence type="predicted"/>
<dbReference type="Pfam" id="PF00218">
    <property type="entry name" value="IGPS"/>
    <property type="match status" value="1"/>
</dbReference>
<dbReference type="Proteomes" id="UP000798488">
    <property type="component" value="Unassembled WGS sequence"/>
</dbReference>
<dbReference type="PANTHER" id="PTHR22854">
    <property type="entry name" value="TRYPTOPHAN BIOSYNTHESIS PROTEIN"/>
    <property type="match status" value="1"/>
</dbReference>
<dbReference type="Gene3D" id="3.20.20.70">
    <property type="entry name" value="Aldolase class I"/>
    <property type="match status" value="1"/>
</dbReference>
<reference evidence="10" key="1">
    <citation type="submission" date="2016-02" db="EMBL/GenBank/DDBJ databases">
        <title>Draft Genome Sequence of Sporotomaculum syntrophicum Strain FB, a Syntrophic Benzoate Degrader.</title>
        <authorList>
            <person name="Nobu M.K."/>
            <person name="Narihiro T."/>
            <person name="Qiu Y.-L."/>
            <person name="Ohashi A."/>
            <person name="Liu W.-T."/>
            <person name="Yuji S."/>
        </authorList>
    </citation>
    <scope>NUCLEOTIDE SEQUENCE</scope>
    <source>
        <strain evidence="10">FB</strain>
    </source>
</reference>
<dbReference type="AlphaFoldDB" id="A0A9D2WPU0"/>
<accession>A0A9D2WPU0</accession>
<keyword evidence="7" id="KW-0057">Aromatic amino acid biosynthesis</keyword>
<keyword evidence="6" id="KW-0822">Tryptophan biosynthesis</keyword>
<evidence type="ECO:0000259" key="9">
    <source>
        <dbReference type="Pfam" id="PF00218"/>
    </source>
</evidence>
<dbReference type="SUPFAM" id="SSF51366">
    <property type="entry name" value="Ribulose-phoshate binding barrel"/>
    <property type="match status" value="1"/>
</dbReference>
<evidence type="ECO:0000256" key="4">
    <source>
        <dbReference type="ARBA" id="ARBA00022605"/>
    </source>
</evidence>
<dbReference type="InterPro" id="IPR011060">
    <property type="entry name" value="RibuloseP-bd_barrel"/>
</dbReference>
<name>A0A9D2WPU0_9FIRM</name>
<keyword evidence="4" id="KW-0028">Amino-acid biosynthesis</keyword>
<dbReference type="GO" id="GO:0000162">
    <property type="term" value="P:L-tryptophan biosynthetic process"/>
    <property type="evidence" value="ECO:0007669"/>
    <property type="project" value="UniProtKB-KW"/>
</dbReference>
<organism evidence="10 11">
    <name type="scientific">Sporotomaculum syntrophicum</name>
    <dbReference type="NCBI Taxonomy" id="182264"/>
    <lineage>
        <taxon>Bacteria</taxon>
        <taxon>Bacillati</taxon>
        <taxon>Bacillota</taxon>
        <taxon>Clostridia</taxon>
        <taxon>Eubacteriales</taxon>
        <taxon>Desulfallaceae</taxon>
        <taxon>Sporotomaculum</taxon>
    </lineage>
</organism>
<dbReference type="EMBL" id="LSRS01000003">
    <property type="protein sequence ID" value="KAF1085144.1"/>
    <property type="molecule type" value="Genomic_DNA"/>
</dbReference>
<evidence type="ECO:0000256" key="5">
    <source>
        <dbReference type="ARBA" id="ARBA00022793"/>
    </source>
</evidence>
<dbReference type="PANTHER" id="PTHR22854:SF2">
    <property type="entry name" value="INDOLE-3-GLYCEROL-PHOSPHATE SYNTHASE"/>
    <property type="match status" value="1"/>
</dbReference>
<evidence type="ECO:0000256" key="7">
    <source>
        <dbReference type="ARBA" id="ARBA00023141"/>
    </source>
</evidence>
<dbReference type="InterPro" id="IPR045186">
    <property type="entry name" value="Indole-3-glycerol_P_synth"/>
</dbReference>
<evidence type="ECO:0000256" key="8">
    <source>
        <dbReference type="ARBA" id="ARBA00023239"/>
    </source>
</evidence>
<dbReference type="GO" id="GO:0004640">
    <property type="term" value="F:phosphoribosylanthranilate isomerase activity"/>
    <property type="evidence" value="ECO:0007669"/>
    <property type="project" value="TreeGrafter"/>
</dbReference>
<evidence type="ECO:0000256" key="3">
    <source>
        <dbReference type="ARBA" id="ARBA00012362"/>
    </source>
</evidence>
<gene>
    <name evidence="10" type="primary">trpC_1</name>
    <name evidence="10" type="ORF">SPSYN_01280</name>
</gene>
<comment type="catalytic activity">
    <reaction evidence="1">
        <text>1-(2-carboxyphenylamino)-1-deoxy-D-ribulose 5-phosphate + H(+) = (1S,2R)-1-C-(indol-3-yl)glycerol 3-phosphate + CO2 + H2O</text>
        <dbReference type="Rhea" id="RHEA:23476"/>
        <dbReference type="ChEBI" id="CHEBI:15377"/>
        <dbReference type="ChEBI" id="CHEBI:15378"/>
        <dbReference type="ChEBI" id="CHEBI:16526"/>
        <dbReference type="ChEBI" id="CHEBI:58613"/>
        <dbReference type="ChEBI" id="CHEBI:58866"/>
        <dbReference type="EC" id="4.1.1.48"/>
    </reaction>
</comment>
<evidence type="ECO:0000256" key="6">
    <source>
        <dbReference type="ARBA" id="ARBA00022822"/>
    </source>
</evidence>
<evidence type="ECO:0000313" key="11">
    <source>
        <dbReference type="Proteomes" id="UP000798488"/>
    </source>
</evidence>
<evidence type="ECO:0000256" key="2">
    <source>
        <dbReference type="ARBA" id="ARBA00004696"/>
    </source>
</evidence>
<keyword evidence="8 10" id="KW-0456">Lyase</keyword>
<dbReference type="InterPro" id="IPR013785">
    <property type="entry name" value="Aldolase_TIM"/>
</dbReference>
<sequence>MACTKCTTALWTRHRLGKIPVIPDIKCKSPEAGDLLRGRDPIALAKSLAAAGAPVLSVVTETEHFGGSPELLRQIAQSTSVPILRKDFITTREQLHESAEIGASGVLLIAAILEIEQLRELIDEAWALGLEPLVETHTEAEIIAGNELMVTFLGINNRNIMEWEMDDGNVNTTEKLAGLVRPGALLLSESSIASPDDVLRATAAGAHAVLVGTAILRAQNPPAFYKVLSEAGR</sequence>
<evidence type="ECO:0000313" key="10">
    <source>
        <dbReference type="EMBL" id="KAF1085144.1"/>
    </source>
</evidence>